<evidence type="ECO:0000313" key="3">
    <source>
        <dbReference type="Proteomes" id="UP001328733"/>
    </source>
</evidence>
<dbReference type="AlphaFoldDB" id="A0AAW9QTE7"/>
<name>A0AAW9QTE7_9CHRO</name>
<keyword evidence="3" id="KW-1185">Reference proteome</keyword>
<protein>
    <submittedName>
        <fullName evidence="2">Uncharacterized protein</fullName>
    </submittedName>
</protein>
<dbReference type="Proteomes" id="UP001328733">
    <property type="component" value="Unassembled WGS sequence"/>
</dbReference>
<evidence type="ECO:0000313" key="2">
    <source>
        <dbReference type="EMBL" id="MEG3438131.1"/>
    </source>
</evidence>
<proteinExistence type="predicted"/>
<gene>
    <name evidence="2" type="ORF">V0288_13465</name>
</gene>
<sequence length="49" mass="5801">MKSPEPDRDPSERLSLDDKPRYDRPRDNDRETDNSVFTLKPNDGKRLEV</sequence>
<organism evidence="2 3">
    <name type="scientific">Pannus brasiliensis CCIBt3594</name>
    <dbReference type="NCBI Taxonomy" id="1427578"/>
    <lineage>
        <taxon>Bacteria</taxon>
        <taxon>Bacillati</taxon>
        <taxon>Cyanobacteriota</taxon>
        <taxon>Cyanophyceae</taxon>
        <taxon>Oscillatoriophycideae</taxon>
        <taxon>Chroococcales</taxon>
        <taxon>Microcystaceae</taxon>
        <taxon>Pannus</taxon>
    </lineage>
</organism>
<comment type="caution">
    <text evidence="2">The sequence shown here is derived from an EMBL/GenBank/DDBJ whole genome shotgun (WGS) entry which is preliminary data.</text>
</comment>
<feature type="compositionally biased region" description="Basic and acidic residues" evidence="1">
    <location>
        <begin position="1"/>
        <end position="33"/>
    </location>
</feature>
<dbReference type="RefSeq" id="WP_332865614.1">
    <property type="nucleotide sequence ID" value="NZ_JBAFSM010000024.1"/>
</dbReference>
<feature type="region of interest" description="Disordered" evidence="1">
    <location>
        <begin position="1"/>
        <end position="49"/>
    </location>
</feature>
<evidence type="ECO:0000256" key="1">
    <source>
        <dbReference type="SAM" id="MobiDB-lite"/>
    </source>
</evidence>
<accession>A0AAW9QTE7</accession>
<reference evidence="2 3" key="1">
    <citation type="submission" date="2024-01" db="EMBL/GenBank/DDBJ databases">
        <title>Genomic insights into the taxonomy and metabolism of the cyanobacterium Pannus brasiliensis CCIBt3594.</title>
        <authorList>
            <person name="Machado M."/>
            <person name="Botero N.B."/>
            <person name="Andreote A.P.D."/>
            <person name="Feitosa A.M.T."/>
            <person name="Popin R."/>
            <person name="Sivonen K."/>
            <person name="Fiore M.F."/>
        </authorList>
    </citation>
    <scope>NUCLEOTIDE SEQUENCE [LARGE SCALE GENOMIC DNA]</scope>
    <source>
        <strain evidence="2 3">CCIBt3594</strain>
    </source>
</reference>
<dbReference type="EMBL" id="JBAFSM010000024">
    <property type="protein sequence ID" value="MEG3438131.1"/>
    <property type="molecule type" value="Genomic_DNA"/>
</dbReference>